<sequence length="108" mass="10339">MEVAHRRSADERHFGPITLVRSAGATNGAPVGRAAALVGGAGRVAAGVAGPGCAATAGTSGASTAPAVTAISAIRKGMRLDFTYGVLSSGGSAKAKGAFAGAVVRMTA</sequence>
<evidence type="ECO:0000313" key="1">
    <source>
        <dbReference type="EMBL" id="GAA3378599.1"/>
    </source>
</evidence>
<reference evidence="2" key="1">
    <citation type="journal article" date="2019" name="Int. J. Syst. Evol. Microbiol.">
        <title>The Global Catalogue of Microorganisms (GCM) 10K type strain sequencing project: providing services to taxonomists for standard genome sequencing and annotation.</title>
        <authorList>
            <consortium name="The Broad Institute Genomics Platform"/>
            <consortium name="The Broad Institute Genome Sequencing Center for Infectious Disease"/>
            <person name="Wu L."/>
            <person name="Ma J."/>
        </authorList>
    </citation>
    <scope>NUCLEOTIDE SEQUENCE [LARGE SCALE GENOMIC DNA]</scope>
    <source>
        <strain evidence="2">JCM 9651</strain>
    </source>
</reference>
<dbReference type="Proteomes" id="UP001499990">
    <property type="component" value="Unassembled WGS sequence"/>
</dbReference>
<proteinExistence type="predicted"/>
<accession>A0ABP6SK57</accession>
<evidence type="ECO:0000313" key="2">
    <source>
        <dbReference type="Proteomes" id="UP001499990"/>
    </source>
</evidence>
<protein>
    <submittedName>
        <fullName evidence="1">Uncharacterized protein</fullName>
    </submittedName>
</protein>
<comment type="caution">
    <text evidence="1">The sequence shown here is derived from an EMBL/GenBank/DDBJ whole genome shotgun (WGS) entry which is preliminary data.</text>
</comment>
<gene>
    <name evidence="1" type="ORF">GCM10020367_58760</name>
</gene>
<name>A0ABP6SK57_9ACTN</name>
<keyword evidence="2" id="KW-1185">Reference proteome</keyword>
<dbReference type="EMBL" id="BAAAYL010000001">
    <property type="protein sequence ID" value="GAA3378599.1"/>
    <property type="molecule type" value="Genomic_DNA"/>
</dbReference>
<organism evidence="1 2">
    <name type="scientific">Streptomyces sannanensis</name>
    <dbReference type="NCBI Taxonomy" id="285536"/>
    <lineage>
        <taxon>Bacteria</taxon>
        <taxon>Bacillati</taxon>
        <taxon>Actinomycetota</taxon>
        <taxon>Actinomycetes</taxon>
        <taxon>Kitasatosporales</taxon>
        <taxon>Streptomycetaceae</taxon>
        <taxon>Streptomyces</taxon>
    </lineage>
</organism>